<comment type="subcellular location">
    <subcellularLocation>
        <location evidence="1">Membrane</location>
        <topology evidence="1">Multi-pass membrane protein</topology>
    </subcellularLocation>
</comment>
<evidence type="ECO:0000256" key="2">
    <source>
        <dbReference type="ARBA" id="ARBA00022692"/>
    </source>
</evidence>
<protein>
    <submittedName>
        <fullName evidence="7">Putative efflux pump kojT</fullName>
    </submittedName>
</protein>
<dbReference type="GO" id="GO:0022857">
    <property type="term" value="F:transmembrane transporter activity"/>
    <property type="evidence" value="ECO:0007669"/>
    <property type="project" value="InterPro"/>
</dbReference>
<evidence type="ECO:0000256" key="4">
    <source>
        <dbReference type="ARBA" id="ARBA00023136"/>
    </source>
</evidence>
<feature type="transmembrane region" description="Helical" evidence="5">
    <location>
        <begin position="79"/>
        <end position="105"/>
    </location>
</feature>
<proteinExistence type="predicted"/>
<feature type="transmembrane region" description="Helical" evidence="5">
    <location>
        <begin position="319"/>
        <end position="341"/>
    </location>
</feature>
<keyword evidence="3 5" id="KW-1133">Transmembrane helix</keyword>
<evidence type="ECO:0000313" key="7">
    <source>
        <dbReference type="EMBL" id="KAB2580225.1"/>
    </source>
</evidence>
<dbReference type="Pfam" id="PF07690">
    <property type="entry name" value="MFS_1"/>
    <property type="match status" value="1"/>
</dbReference>
<dbReference type="SUPFAM" id="SSF103473">
    <property type="entry name" value="MFS general substrate transporter"/>
    <property type="match status" value="1"/>
</dbReference>
<feature type="transmembrane region" description="Helical" evidence="5">
    <location>
        <begin position="190"/>
        <end position="209"/>
    </location>
</feature>
<gene>
    <name evidence="7" type="primary">kojT_3</name>
    <name evidence="7" type="ORF">DBV05_g1173</name>
</gene>
<accession>A0A5N5DQM9</accession>
<sequence>MAAALAPNFGAQLVFRTLAGLSASTPLTCAGGTISDLYNSLEKTWAFPLYAVGGFGAPLTGLVMVSYVGPTIGWRWAEWVSLLATGVVLALIVLFMPETFAPILLEWKAKHLRKTTGDERHRSPHEMAHITAAARLKIAMTRPFLMATEPIIMLWTLYLSIIYIILFTFLDGYPYIYQETYGITQGLTNVIFVAMDAGVVSILVVVPFVYRHTAHKVKAKQSTPEDRLWYAMVTAPAISISLFWMGWTARPSISIWSPMIASFLFGYGTTGVFISTYMYIIDSYEMYSASALTLVAVVRYIAAGGMTVAGLPIYEGLGVAYTCTILACASAVMVPVPYVLYRYGHHVRSKSKFAVSSEHESESA</sequence>
<evidence type="ECO:0000256" key="1">
    <source>
        <dbReference type="ARBA" id="ARBA00004141"/>
    </source>
</evidence>
<feature type="transmembrane region" description="Helical" evidence="5">
    <location>
        <begin position="144"/>
        <end position="170"/>
    </location>
</feature>
<feature type="transmembrane region" description="Helical" evidence="5">
    <location>
        <begin position="47"/>
        <end position="67"/>
    </location>
</feature>
<dbReference type="PANTHER" id="PTHR23502">
    <property type="entry name" value="MAJOR FACILITATOR SUPERFAMILY"/>
    <property type="match status" value="1"/>
</dbReference>
<name>A0A5N5DQM9_9PEZI</name>
<feature type="transmembrane region" description="Helical" evidence="5">
    <location>
        <begin position="259"/>
        <end position="280"/>
    </location>
</feature>
<evidence type="ECO:0000259" key="6">
    <source>
        <dbReference type="PROSITE" id="PS50850"/>
    </source>
</evidence>
<feature type="transmembrane region" description="Helical" evidence="5">
    <location>
        <begin position="229"/>
        <end position="247"/>
    </location>
</feature>
<dbReference type="OrthoDB" id="3936150at2759"/>
<dbReference type="Proteomes" id="UP000325902">
    <property type="component" value="Unassembled WGS sequence"/>
</dbReference>
<dbReference type="Gene3D" id="1.20.1250.20">
    <property type="entry name" value="MFS general substrate transporter like domains"/>
    <property type="match status" value="1"/>
</dbReference>
<feature type="domain" description="Major facilitator superfamily (MFS) profile" evidence="6">
    <location>
        <begin position="1"/>
        <end position="347"/>
    </location>
</feature>
<dbReference type="InterPro" id="IPR011701">
    <property type="entry name" value="MFS"/>
</dbReference>
<organism evidence="7 8">
    <name type="scientific">Lasiodiplodia theobromae</name>
    <dbReference type="NCBI Taxonomy" id="45133"/>
    <lineage>
        <taxon>Eukaryota</taxon>
        <taxon>Fungi</taxon>
        <taxon>Dikarya</taxon>
        <taxon>Ascomycota</taxon>
        <taxon>Pezizomycotina</taxon>
        <taxon>Dothideomycetes</taxon>
        <taxon>Dothideomycetes incertae sedis</taxon>
        <taxon>Botryosphaeriales</taxon>
        <taxon>Botryosphaeriaceae</taxon>
        <taxon>Lasiodiplodia</taxon>
    </lineage>
</organism>
<evidence type="ECO:0000256" key="3">
    <source>
        <dbReference type="ARBA" id="ARBA00022989"/>
    </source>
</evidence>
<dbReference type="InterPro" id="IPR020846">
    <property type="entry name" value="MFS_dom"/>
</dbReference>
<reference evidence="7 8" key="1">
    <citation type="journal article" date="2019" name="Sci. Rep.">
        <title>A multi-omics analysis of the grapevine pathogen Lasiodiplodia theobromae reveals that temperature affects the expression of virulence- and pathogenicity-related genes.</title>
        <authorList>
            <person name="Felix C."/>
            <person name="Meneses R."/>
            <person name="Goncalves M.F.M."/>
            <person name="Tilleman L."/>
            <person name="Duarte A.S."/>
            <person name="Jorrin-Novo J.V."/>
            <person name="Van de Peer Y."/>
            <person name="Deforce D."/>
            <person name="Van Nieuwerburgh F."/>
            <person name="Esteves A.C."/>
            <person name="Alves A."/>
        </authorList>
    </citation>
    <scope>NUCLEOTIDE SEQUENCE [LARGE SCALE GENOMIC DNA]</scope>
    <source>
        <strain evidence="7 8">LA-SOL3</strain>
    </source>
</reference>
<evidence type="ECO:0000313" key="8">
    <source>
        <dbReference type="Proteomes" id="UP000325902"/>
    </source>
</evidence>
<dbReference type="GO" id="GO:0005886">
    <property type="term" value="C:plasma membrane"/>
    <property type="evidence" value="ECO:0007669"/>
    <property type="project" value="TreeGrafter"/>
</dbReference>
<dbReference type="InterPro" id="IPR036259">
    <property type="entry name" value="MFS_trans_sf"/>
</dbReference>
<dbReference type="EMBL" id="VCHE01000004">
    <property type="protein sequence ID" value="KAB2580225.1"/>
    <property type="molecule type" value="Genomic_DNA"/>
</dbReference>
<keyword evidence="4 5" id="KW-0472">Membrane</keyword>
<keyword evidence="8" id="KW-1185">Reference proteome</keyword>
<dbReference type="PROSITE" id="PS50850">
    <property type="entry name" value="MFS"/>
    <property type="match status" value="1"/>
</dbReference>
<feature type="transmembrane region" description="Helical" evidence="5">
    <location>
        <begin position="292"/>
        <end position="313"/>
    </location>
</feature>
<keyword evidence="2 5" id="KW-0812">Transmembrane</keyword>
<dbReference type="AlphaFoldDB" id="A0A5N5DQM9"/>
<dbReference type="PANTHER" id="PTHR23502:SF47">
    <property type="entry name" value="MAJOR FACILITATOR SUPERFAMILY (MFS) PROFILE DOMAIN-CONTAINING PROTEIN-RELATED"/>
    <property type="match status" value="1"/>
</dbReference>
<evidence type="ECO:0000256" key="5">
    <source>
        <dbReference type="SAM" id="Phobius"/>
    </source>
</evidence>
<comment type="caution">
    <text evidence="7">The sequence shown here is derived from an EMBL/GenBank/DDBJ whole genome shotgun (WGS) entry which is preliminary data.</text>
</comment>